<evidence type="ECO:0000256" key="1">
    <source>
        <dbReference type="SAM" id="MobiDB-lite"/>
    </source>
</evidence>
<organism evidence="2 3">
    <name type="scientific">Stylosanthes scabra</name>
    <dbReference type="NCBI Taxonomy" id="79078"/>
    <lineage>
        <taxon>Eukaryota</taxon>
        <taxon>Viridiplantae</taxon>
        <taxon>Streptophyta</taxon>
        <taxon>Embryophyta</taxon>
        <taxon>Tracheophyta</taxon>
        <taxon>Spermatophyta</taxon>
        <taxon>Magnoliopsida</taxon>
        <taxon>eudicotyledons</taxon>
        <taxon>Gunneridae</taxon>
        <taxon>Pentapetalae</taxon>
        <taxon>rosids</taxon>
        <taxon>fabids</taxon>
        <taxon>Fabales</taxon>
        <taxon>Fabaceae</taxon>
        <taxon>Papilionoideae</taxon>
        <taxon>50 kb inversion clade</taxon>
        <taxon>dalbergioids sensu lato</taxon>
        <taxon>Dalbergieae</taxon>
        <taxon>Pterocarpus clade</taxon>
        <taxon>Stylosanthes</taxon>
    </lineage>
</organism>
<keyword evidence="3" id="KW-1185">Reference proteome</keyword>
<evidence type="ECO:0000313" key="2">
    <source>
        <dbReference type="EMBL" id="MED6147804.1"/>
    </source>
</evidence>
<reference evidence="2 3" key="1">
    <citation type="journal article" date="2023" name="Plants (Basel)">
        <title>Bridging the Gap: Combining Genomics and Transcriptomics Approaches to Understand Stylosanthes scabra, an Orphan Legume from the Brazilian Caatinga.</title>
        <authorList>
            <person name="Ferreira-Neto J.R.C."/>
            <person name="da Silva M.D."/>
            <person name="Binneck E."/>
            <person name="de Melo N.F."/>
            <person name="da Silva R.H."/>
            <person name="de Melo A.L.T.M."/>
            <person name="Pandolfi V."/>
            <person name="Bustamante F.O."/>
            <person name="Brasileiro-Vidal A.C."/>
            <person name="Benko-Iseppon A.M."/>
        </authorList>
    </citation>
    <scope>NUCLEOTIDE SEQUENCE [LARGE SCALE GENOMIC DNA]</scope>
    <source>
        <tissue evidence="2">Leaves</tissue>
    </source>
</reference>
<gene>
    <name evidence="2" type="ORF">PIB30_047201</name>
</gene>
<feature type="compositionally biased region" description="Low complexity" evidence="1">
    <location>
        <begin position="63"/>
        <end position="79"/>
    </location>
</feature>
<name>A0ABU6TGD8_9FABA</name>
<protein>
    <submittedName>
        <fullName evidence="2">Uncharacterized protein</fullName>
    </submittedName>
</protein>
<dbReference type="Proteomes" id="UP001341840">
    <property type="component" value="Unassembled WGS sequence"/>
</dbReference>
<accession>A0ABU6TGD8</accession>
<evidence type="ECO:0000313" key="3">
    <source>
        <dbReference type="Proteomes" id="UP001341840"/>
    </source>
</evidence>
<proteinExistence type="predicted"/>
<feature type="region of interest" description="Disordered" evidence="1">
    <location>
        <begin position="58"/>
        <end position="111"/>
    </location>
</feature>
<dbReference type="EMBL" id="JASCZI010090921">
    <property type="protein sequence ID" value="MED6147804.1"/>
    <property type="molecule type" value="Genomic_DNA"/>
</dbReference>
<comment type="caution">
    <text evidence="2">The sequence shown here is derived from an EMBL/GenBank/DDBJ whole genome shotgun (WGS) entry which is preliminary data.</text>
</comment>
<sequence>MAHKLVNYSHGKEEFVASKSDFAITSKNINQMRRDLANPDAAEGDVLERNVRPRVDSVGEVLPTTEPTTEVPAADPPVTDEVTRTNDPAAEDVTEVAPTVADQGEGVQTATETTEVVQVAVDTAEGVQVVADSVETVQEQTVETPVQD</sequence>